<name>A0A8K0IZG8_9HYPO</name>
<organism evidence="1 2">
    <name type="scientific">Claviceps africana</name>
    <dbReference type="NCBI Taxonomy" id="83212"/>
    <lineage>
        <taxon>Eukaryota</taxon>
        <taxon>Fungi</taxon>
        <taxon>Dikarya</taxon>
        <taxon>Ascomycota</taxon>
        <taxon>Pezizomycotina</taxon>
        <taxon>Sordariomycetes</taxon>
        <taxon>Hypocreomycetidae</taxon>
        <taxon>Hypocreales</taxon>
        <taxon>Clavicipitaceae</taxon>
        <taxon>Claviceps</taxon>
    </lineage>
</organism>
<keyword evidence="2" id="KW-1185">Reference proteome</keyword>
<feature type="non-terminal residue" evidence="1">
    <location>
        <position position="96"/>
    </location>
</feature>
<gene>
    <name evidence="1" type="ORF">E4U42_001613</name>
</gene>
<evidence type="ECO:0000313" key="1">
    <source>
        <dbReference type="EMBL" id="KAG5912960.1"/>
    </source>
</evidence>
<dbReference type="OrthoDB" id="1898734at2759"/>
<accession>A0A8K0IZG8</accession>
<dbReference type="EMBL" id="SRPY01001494">
    <property type="protein sequence ID" value="KAG5912960.1"/>
    <property type="molecule type" value="Genomic_DNA"/>
</dbReference>
<dbReference type="Proteomes" id="UP000811619">
    <property type="component" value="Unassembled WGS sequence"/>
</dbReference>
<evidence type="ECO:0000313" key="2">
    <source>
        <dbReference type="Proteomes" id="UP000811619"/>
    </source>
</evidence>
<comment type="caution">
    <text evidence="1">The sequence shown here is derived from an EMBL/GenBank/DDBJ whole genome shotgun (WGS) entry which is preliminary data.</text>
</comment>
<dbReference type="AlphaFoldDB" id="A0A8K0IZG8"/>
<reference evidence="1" key="1">
    <citation type="journal article" date="2020" name="bioRxiv">
        <title>Whole genome comparisons of ergot fungi reveals the divergence and evolution of species within the genus Claviceps are the result of varying mechanisms driving genome evolution and host range expansion.</title>
        <authorList>
            <person name="Wyka S.A."/>
            <person name="Mondo S.J."/>
            <person name="Liu M."/>
            <person name="Dettman J."/>
            <person name="Nalam V."/>
            <person name="Broders K.D."/>
        </authorList>
    </citation>
    <scope>NUCLEOTIDE SEQUENCE</scope>
    <source>
        <strain evidence="1">CCC 489</strain>
    </source>
</reference>
<proteinExistence type="predicted"/>
<sequence length="96" mass="10365">MAPSILPIRPAKLLSSQDHLLPGQLKQTTFFFEVPLDYAAAASPANTIQLHAQRIVKHERPVFPAAADDAPAPEQPYLVYLEGGPGFGNRAPADHP</sequence>
<protein>
    <submittedName>
        <fullName evidence="1">Uncharacterized protein</fullName>
    </submittedName>
</protein>